<feature type="binding site" evidence="7">
    <location>
        <position position="247"/>
    </location>
    <ligand>
        <name>Zn(2+)</name>
        <dbReference type="ChEBI" id="CHEBI:29105"/>
        <label>2</label>
    </ligand>
</feature>
<dbReference type="GO" id="GO:0000785">
    <property type="term" value="C:chromatin"/>
    <property type="evidence" value="ECO:0007669"/>
    <property type="project" value="UniProtKB-ARBA"/>
</dbReference>
<dbReference type="InterPro" id="IPR028651">
    <property type="entry name" value="ING_fam"/>
</dbReference>
<gene>
    <name evidence="9" type="ORF">LECACI_7A004382</name>
</gene>
<evidence type="ECO:0000313" key="10">
    <source>
        <dbReference type="Proteomes" id="UP001296104"/>
    </source>
</evidence>
<evidence type="ECO:0000256" key="5">
    <source>
        <dbReference type="ARBA" id="ARBA00022833"/>
    </source>
</evidence>
<accession>A0AAI8YYM4</accession>
<evidence type="ECO:0000256" key="3">
    <source>
        <dbReference type="ARBA" id="ARBA00022723"/>
    </source>
</evidence>
<dbReference type="Gene3D" id="3.30.40.10">
    <property type="entry name" value="Zinc/RING finger domain, C3HC4 (zinc finger)"/>
    <property type="match status" value="1"/>
</dbReference>
<dbReference type="InterPro" id="IPR013083">
    <property type="entry name" value="Znf_RING/FYVE/PHD"/>
</dbReference>
<feature type="domain" description="Zinc finger PHD-type" evidence="8">
    <location>
        <begin position="227"/>
        <end position="273"/>
    </location>
</feature>
<comment type="similarity">
    <text evidence="2">Belongs to the ING family.</text>
</comment>
<evidence type="ECO:0000256" key="6">
    <source>
        <dbReference type="ARBA" id="ARBA00023242"/>
    </source>
</evidence>
<dbReference type="GO" id="GO:0005634">
    <property type="term" value="C:nucleus"/>
    <property type="evidence" value="ECO:0007669"/>
    <property type="project" value="UniProtKB-SubCell"/>
</dbReference>
<dbReference type="InterPro" id="IPR011011">
    <property type="entry name" value="Znf_FYVE_PHD"/>
</dbReference>
<feature type="binding site" evidence="7">
    <location>
        <position position="253"/>
    </location>
    <ligand>
        <name>Zn(2+)</name>
        <dbReference type="ChEBI" id="CHEBI:29105"/>
        <label>1</label>
    </ligand>
</feature>
<keyword evidence="3 7" id="KW-0479">Metal-binding</keyword>
<feature type="binding site" evidence="7">
    <location>
        <position position="269"/>
    </location>
    <ligand>
        <name>Zn(2+)</name>
        <dbReference type="ChEBI" id="CHEBI:29105"/>
        <label>2</label>
    </ligand>
</feature>
<comment type="subcellular location">
    <subcellularLocation>
        <location evidence="1">Nucleus</location>
    </subcellularLocation>
</comment>
<dbReference type="EMBL" id="CAVMBE010000024">
    <property type="protein sequence ID" value="CAK4009087.1"/>
    <property type="molecule type" value="Genomic_DNA"/>
</dbReference>
<keyword evidence="5 7" id="KW-0862">Zinc</keyword>
<feature type="binding site" evidence="7">
    <location>
        <position position="242"/>
    </location>
    <ligand>
        <name>Zn(2+)</name>
        <dbReference type="ChEBI" id="CHEBI:29105"/>
        <label>2</label>
    </ligand>
</feature>
<dbReference type="SUPFAM" id="SSF57903">
    <property type="entry name" value="FYVE/PHD zinc finger"/>
    <property type="match status" value="1"/>
</dbReference>
<evidence type="ECO:0000256" key="2">
    <source>
        <dbReference type="ARBA" id="ARBA00010210"/>
    </source>
</evidence>
<keyword evidence="10" id="KW-1185">Reference proteome</keyword>
<dbReference type="InterPro" id="IPR001965">
    <property type="entry name" value="Znf_PHD"/>
</dbReference>
<comment type="caution">
    <text evidence="9">The sequence shown here is derived from an EMBL/GenBank/DDBJ whole genome shotgun (WGS) entry which is preliminary data.</text>
</comment>
<keyword evidence="6" id="KW-0539">Nucleus</keyword>
<evidence type="ECO:0000256" key="7">
    <source>
        <dbReference type="PIRSR" id="PIRSR628651-51"/>
    </source>
</evidence>
<dbReference type="GO" id="GO:0008270">
    <property type="term" value="F:zinc ion binding"/>
    <property type="evidence" value="ECO:0007669"/>
    <property type="project" value="UniProtKB-KW"/>
</dbReference>
<feature type="binding site" evidence="7">
    <location>
        <position position="230"/>
    </location>
    <ligand>
        <name>Zn(2+)</name>
        <dbReference type="ChEBI" id="CHEBI:29105"/>
        <label>1</label>
    </ligand>
</feature>
<organism evidence="9 10">
    <name type="scientific">Lecanosticta acicola</name>
    <dbReference type="NCBI Taxonomy" id="111012"/>
    <lineage>
        <taxon>Eukaryota</taxon>
        <taxon>Fungi</taxon>
        <taxon>Dikarya</taxon>
        <taxon>Ascomycota</taxon>
        <taxon>Pezizomycotina</taxon>
        <taxon>Dothideomycetes</taxon>
        <taxon>Dothideomycetidae</taxon>
        <taxon>Mycosphaerellales</taxon>
        <taxon>Mycosphaerellaceae</taxon>
        <taxon>Lecanosticta</taxon>
    </lineage>
</organism>
<proteinExistence type="inferred from homology"/>
<dbReference type="InterPro" id="IPR057678">
    <property type="entry name" value="DUF7918"/>
</dbReference>
<evidence type="ECO:0000256" key="4">
    <source>
        <dbReference type="ARBA" id="ARBA00022771"/>
    </source>
</evidence>
<evidence type="ECO:0000259" key="8">
    <source>
        <dbReference type="SMART" id="SM00249"/>
    </source>
</evidence>
<feature type="binding site" evidence="7">
    <location>
        <position position="256"/>
    </location>
    <ligand>
        <name>Zn(2+)</name>
        <dbReference type="ChEBI" id="CHEBI:29105"/>
        <label>1</label>
    </ligand>
</feature>
<evidence type="ECO:0000256" key="1">
    <source>
        <dbReference type="ARBA" id="ARBA00004123"/>
    </source>
</evidence>
<dbReference type="PANTHER" id="PTHR10333">
    <property type="entry name" value="INHIBITOR OF GROWTH PROTEIN"/>
    <property type="match status" value="1"/>
</dbReference>
<evidence type="ECO:0000313" key="9">
    <source>
        <dbReference type="EMBL" id="CAK4009087.1"/>
    </source>
</evidence>
<feature type="binding site" evidence="7">
    <location>
        <position position="272"/>
    </location>
    <ligand>
        <name>Zn(2+)</name>
        <dbReference type="ChEBI" id="CHEBI:29105"/>
        <label>2</label>
    </ligand>
</feature>
<keyword evidence="4" id="KW-0863">Zinc-finger</keyword>
<feature type="binding site" evidence="7">
    <location>
        <position position="228"/>
    </location>
    <ligand>
        <name>Zn(2+)</name>
        <dbReference type="ChEBI" id="CHEBI:29105"/>
        <label>1</label>
    </ligand>
</feature>
<dbReference type="Pfam" id="PF25534">
    <property type="entry name" value="DUF7918"/>
    <property type="match status" value="1"/>
</dbReference>
<reference evidence="9" key="1">
    <citation type="submission" date="2023-11" db="EMBL/GenBank/DDBJ databases">
        <authorList>
            <person name="Alioto T."/>
            <person name="Alioto T."/>
            <person name="Gomez Garrido J."/>
        </authorList>
    </citation>
    <scope>NUCLEOTIDE SEQUENCE</scope>
</reference>
<protein>
    <submittedName>
        <fullName evidence="9">Related to component of histone acetyltransferase complex</fullName>
    </submittedName>
</protein>
<name>A0AAI8YYM4_9PEZI</name>
<dbReference type="Proteomes" id="UP001296104">
    <property type="component" value="Unassembled WGS sequence"/>
</dbReference>
<sequence>MPLLNGIAAHCVVEHHALHEYANPLEHNSEPNTVTRYTEIAPNVPFTVSVQVPPDFVFLGDVLVFRVFMNGTLQADVWHKALPASTDQRTGDARRDHQGIRGLFSRDDGQLIRFPHLVEHPNKNAIGDMSTWHDKEILFQVSHGCLRDHKADQAFGPAAGVVQAVGGPESVLAFTFKYRPVDILKSIISPPPWPPTNVTPETPDSRYHPVDDAFKAALQPSRSRDLYCICRKVRGSQRVATCDNDWCQIKSYHWECVGLKREPERIWLCPFCIELNEEDLVIEGYNDYYEYSYPDQECGGCNGLDEKGFVGAHKNKTKG</sequence>
<dbReference type="SMART" id="SM00249">
    <property type="entry name" value="PHD"/>
    <property type="match status" value="1"/>
</dbReference>
<dbReference type="AlphaFoldDB" id="A0AAI8YYM4"/>